<dbReference type="EMBL" id="NHTK01004843">
    <property type="protein sequence ID" value="PPQ84653.1"/>
    <property type="molecule type" value="Genomic_DNA"/>
</dbReference>
<dbReference type="STRING" id="181874.A0A409X1K5"/>
<organism evidence="2 3">
    <name type="scientific">Panaeolus cyanescens</name>
    <dbReference type="NCBI Taxonomy" id="181874"/>
    <lineage>
        <taxon>Eukaryota</taxon>
        <taxon>Fungi</taxon>
        <taxon>Dikarya</taxon>
        <taxon>Basidiomycota</taxon>
        <taxon>Agaricomycotina</taxon>
        <taxon>Agaricomycetes</taxon>
        <taxon>Agaricomycetidae</taxon>
        <taxon>Agaricales</taxon>
        <taxon>Agaricineae</taxon>
        <taxon>Galeropsidaceae</taxon>
        <taxon>Panaeolus</taxon>
    </lineage>
</organism>
<evidence type="ECO:0000313" key="3">
    <source>
        <dbReference type="Proteomes" id="UP000284842"/>
    </source>
</evidence>
<name>A0A409X1K5_9AGAR</name>
<protein>
    <submittedName>
        <fullName evidence="2">Uncharacterized protein</fullName>
    </submittedName>
</protein>
<dbReference type="Pfam" id="PF14223">
    <property type="entry name" value="Retrotran_gag_2"/>
    <property type="match status" value="1"/>
</dbReference>
<evidence type="ECO:0000256" key="1">
    <source>
        <dbReference type="SAM" id="MobiDB-lite"/>
    </source>
</evidence>
<dbReference type="Proteomes" id="UP000284842">
    <property type="component" value="Unassembled WGS sequence"/>
</dbReference>
<dbReference type="AlphaFoldDB" id="A0A409X1K5"/>
<reference evidence="2 3" key="1">
    <citation type="journal article" date="2018" name="Evol. Lett.">
        <title>Horizontal gene cluster transfer increased hallucinogenic mushroom diversity.</title>
        <authorList>
            <person name="Reynolds H.T."/>
            <person name="Vijayakumar V."/>
            <person name="Gluck-Thaler E."/>
            <person name="Korotkin H.B."/>
            <person name="Matheny P.B."/>
            <person name="Slot J.C."/>
        </authorList>
    </citation>
    <scope>NUCLEOTIDE SEQUENCE [LARGE SCALE GENOMIC DNA]</scope>
    <source>
        <strain evidence="2 3">2629</strain>
    </source>
</reference>
<feature type="compositionally biased region" description="Basic and acidic residues" evidence="1">
    <location>
        <begin position="256"/>
        <end position="265"/>
    </location>
</feature>
<evidence type="ECO:0000313" key="2">
    <source>
        <dbReference type="EMBL" id="PPQ84653.1"/>
    </source>
</evidence>
<feature type="region of interest" description="Disordered" evidence="1">
    <location>
        <begin position="226"/>
        <end position="276"/>
    </location>
</feature>
<sequence>MGPDKSEIDKFSHYLKLKEDGTNWPAYKHEILSHLYSKGLRRHLSGRARPPEELVEHKGQTFRASDTDFKNPLDDKTIEEIEEYEDKWYKNEGLGNVILIATVPVSTYVQLRHYPNIAKRWEALCEIYEHRGEDVSFDLWDKFNGLHFSGGSVQSFISDMSDMRDQLTLNDSDLSDKQFVAAIRRAFRQSEYNEFLASVCAGIRNAGREITSNVLIQELKTEANSRHGASAISPNNKTSEALASSNPGSRSNNNKSGREKQEEISRLQNQTQVPLR</sequence>
<feature type="compositionally biased region" description="Polar residues" evidence="1">
    <location>
        <begin position="232"/>
        <end position="255"/>
    </location>
</feature>
<dbReference type="OrthoDB" id="2692435at2759"/>
<proteinExistence type="predicted"/>
<keyword evidence="3" id="KW-1185">Reference proteome</keyword>
<gene>
    <name evidence="2" type="ORF">CVT24_006860</name>
</gene>
<accession>A0A409X1K5</accession>
<feature type="compositionally biased region" description="Polar residues" evidence="1">
    <location>
        <begin position="266"/>
        <end position="276"/>
    </location>
</feature>
<dbReference type="InParanoid" id="A0A409X1K5"/>
<comment type="caution">
    <text evidence="2">The sequence shown here is derived from an EMBL/GenBank/DDBJ whole genome shotgun (WGS) entry which is preliminary data.</text>
</comment>